<protein>
    <submittedName>
        <fullName evidence="9">AEC family transporter</fullName>
    </submittedName>
</protein>
<feature type="transmembrane region" description="Helical" evidence="8">
    <location>
        <begin position="130"/>
        <end position="151"/>
    </location>
</feature>
<dbReference type="RefSeq" id="WP_377723374.1">
    <property type="nucleotide sequence ID" value="NZ_JBHSEW010000001.1"/>
</dbReference>
<evidence type="ECO:0000313" key="10">
    <source>
        <dbReference type="Proteomes" id="UP001595967"/>
    </source>
</evidence>
<dbReference type="PANTHER" id="PTHR36838:SF4">
    <property type="entry name" value="AUXIN EFFLUX CARRIER FAMILY PROTEIN"/>
    <property type="match status" value="1"/>
</dbReference>
<dbReference type="EMBL" id="JBHSEW010000001">
    <property type="protein sequence ID" value="MFC4620921.1"/>
    <property type="molecule type" value="Genomic_DNA"/>
</dbReference>
<feature type="transmembrane region" description="Helical" evidence="8">
    <location>
        <begin position="163"/>
        <end position="184"/>
    </location>
</feature>
<evidence type="ECO:0000256" key="6">
    <source>
        <dbReference type="ARBA" id="ARBA00022989"/>
    </source>
</evidence>
<reference evidence="10" key="1">
    <citation type="journal article" date="2019" name="Int. J. Syst. Evol. Microbiol.">
        <title>The Global Catalogue of Microorganisms (GCM) 10K type strain sequencing project: providing services to taxonomists for standard genome sequencing and annotation.</title>
        <authorList>
            <consortium name="The Broad Institute Genomics Platform"/>
            <consortium name="The Broad Institute Genome Sequencing Center for Infectious Disease"/>
            <person name="Wu L."/>
            <person name="Ma J."/>
        </authorList>
    </citation>
    <scope>NUCLEOTIDE SEQUENCE [LARGE SCALE GENOMIC DNA]</scope>
    <source>
        <strain evidence="10">JCM 11650</strain>
    </source>
</reference>
<name>A0ABV9GRS5_9BURK</name>
<evidence type="ECO:0000256" key="3">
    <source>
        <dbReference type="ARBA" id="ARBA00022448"/>
    </source>
</evidence>
<evidence type="ECO:0000256" key="7">
    <source>
        <dbReference type="ARBA" id="ARBA00023136"/>
    </source>
</evidence>
<evidence type="ECO:0000256" key="4">
    <source>
        <dbReference type="ARBA" id="ARBA00022475"/>
    </source>
</evidence>
<dbReference type="Pfam" id="PF03547">
    <property type="entry name" value="Mem_trans"/>
    <property type="match status" value="1"/>
</dbReference>
<evidence type="ECO:0000313" key="9">
    <source>
        <dbReference type="EMBL" id="MFC4620921.1"/>
    </source>
</evidence>
<feature type="transmembrane region" description="Helical" evidence="8">
    <location>
        <begin position="196"/>
        <end position="216"/>
    </location>
</feature>
<feature type="transmembrane region" description="Helical" evidence="8">
    <location>
        <begin position="279"/>
        <end position="304"/>
    </location>
</feature>
<proteinExistence type="inferred from homology"/>
<feature type="transmembrane region" description="Helical" evidence="8">
    <location>
        <begin position="253"/>
        <end position="272"/>
    </location>
</feature>
<evidence type="ECO:0000256" key="2">
    <source>
        <dbReference type="ARBA" id="ARBA00010145"/>
    </source>
</evidence>
<comment type="similarity">
    <text evidence="2">Belongs to the auxin efflux carrier (TC 2.A.69) family.</text>
</comment>
<keyword evidence="6 8" id="KW-1133">Transmembrane helix</keyword>
<dbReference type="Proteomes" id="UP001595967">
    <property type="component" value="Unassembled WGS sequence"/>
</dbReference>
<feature type="transmembrane region" description="Helical" evidence="8">
    <location>
        <begin position="6"/>
        <end position="25"/>
    </location>
</feature>
<comment type="subcellular location">
    <subcellularLocation>
        <location evidence="1">Cell membrane</location>
        <topology evidence="1">Multi-pass membrane protein</topology>
    </subcellularLocation>
</comment>
<feature type="transmembrane region" description="Helical" evidence="8">
    <location>
        <begin position="228"/>
        <end position="247"/>
    </location>
</feature>
<keyword evidence="3" id="KW-0813">Transport</keyword>
<evidence type="ECO:0000256" key="5">
    <source>
        <dbReference type="ARBA" id="ARBA00022692"/>
    </source>
</evidence>
<dbReference type="PANTHER" id="PTHR36838">
    <property type="entry name" value="AUXIN EFFLUX CARRIER FAMILY PROTEIN"/>
    <property type="match status" value="1"/>
</dbReference>
<organism evidence="9 10">
    <name type="scientific">Comamonas nitrativorans</name>
    <dbReference type="NCBI Taxonomy" id="108437"/>
    <lineage>
        <taxon>Bacteria</taxon>
        <taxon>Pseudomonadati</taxon>
        <taxon>Pseudomonadota</taxon>
        <taxon>Betaproteobacteria</taxon>
        <taxon>Burkholderiales</taxon>
        <taxon>Comamonadaceae</taxon>
        <taxon>Comamonas</taxon>
    </lineage>
</organism>
<keyword evidence="5 8" id="KW-0812">Transmembrane</keyword>
<dbReference type="Gene3D" id="1.20.1530.20">
    <property type="match status" value="1"/>
</dbReference>
<feature type="transmembrane region" description="Helical" evidence="8">
    <location>
        <begin position="37"/>
        <end position="56"/>
    </location>
</feature>
<keyword evidence="7 8" id="KW-0472">Membrane</keyword>
<feature type="transmembrane region" description="Helical" evidence="8">
    <location>
        <begin position="68"/>
        <end position="86"/>
    </location>
</feature>
<sequence>MIAAMQYVTLLFPDFFLIVLGYVLCRWTPLNRSVWQSVEMLVYYLLFPVMLFTSIAQSTLDWAATSQLVLAGLLCAGGGVALAYSLPYWPLLGRRIDRREHAASAQIAFRFNSFIGLALAQRLGGAQGLLLMSVLIGFCVPLMNVAAVWPMARSGGHQLARQLLRNPLILATSSGLAANALGWHLPELLHAPASRIGAAAIAMGLMCAGAGMRLGLLGHAWQLSGGVLAIRHLLLPLIAFGTAWALHLSSEQALVLLVFNALPASSTCYVLAAQMGFNGGYVAMLVTLSTALAALSLPLAMALVQYL</sequence>
<accession>A0ABV9GRS5</accession>
<comment type="caution">
    <text evidence="9">The sequence shown here is derived from an EMBL/GenBank/DDBJ whole genome shotgun (WGS) entry which is preliminary data.</text>
</comment>
<dbReference type="InterPro" id="IPR038770">
    <property type="entry name" value="Na+/solute_symporter_sf"/>
</dbReference>
<keyword evidence="10" id="KW-1185">Reference proteome</keyword>
<gene>
    <name evidence="9" type="ORF">ACFO3A_01635</name>
</gene>
<dbReference type="InterPro" id="IPR004776">
    <property type="entry name" value="Mem_transp_PIN-like"/>
</dbReference>
<evidence type="ECO:0000256" key="1">
    <source>
        <dbReference type="ARBA" id="ARBA00004651"/>
    </source>
</evidence>
<keyword evidence="4" id="KW-1003">Cell membrane</keyword>
<evidence type="ECO:0000256" key="8">
    <source>
        <dbReference type="SAM" id="Phobius"/>
    </source>
</evidence>